<evidence type="ECO:0000313" key="1">
    <source>
        <dbReference type="EMBL" id="WMW78270.1"/>
    </source>
</evidence>
<dbReference type="EMBL" id="CP133721">
    <property type="protein sequence ID" value="WMW78270.1"/>
    <property type="molecule type" value="Genomic_DNA"/>
</dbReference>
<dbReference type="RefSeq" id="WP_309532586.1">
    <property type="nucleotide sequence ID" value="NZ_CP133721.1"/>
</dbReference>
<evidence type="ECO:0000313" key="2">
    <source>
        <dbReference type="Proteomes" id="UP001180481"/>
    </source>
</evidence>
<sequence length="342" mass="39727">MKKLIVLNSLFLLLFGCKDEANMIKCKGIPDVNQAFSYMYFKTENEGYLFGTYTEYEELSEKELENPNNIPKSTDEATIYKTTDGGKNWKKIDSILNYKYFDIATVFNNDVYILRSDEREDFKFNITQFNILNYKVKNLNEINPISSLWNDNEKVFYTNNWNTINLYSLDNKQRVDSAKIKDYVLFGLSLKSMSYAIFSDKERTYFGDINKTNQEIKLPIKPKNLAKQDKNTILIAGNTMNDDNEISLVSYDVNTKQSRAIKKFKNYSIVENLQSNDKAIIGFIGNIKGAFTEYDLLYSLDKGKTWQIKKLDEPNYVRPSCLINNIVYIYSGGARMQKIVLL</sequence>
<name>A0ABY9RCD0_9FLAO</name>
<proteinExistence type="predicted"/>
<dbReference type="Proteomes" id="UP001180481">
    <property type="component" value="Chromosome"/>
</dbReference>
<gene>
    <name evidence="1" type="ORF">RF683_02165</name>
</gene>
<keyword evidence="2" id="KW-1185">Reference proteome</keyword>
<protein>
    <submittedName>
        <fullName evidence="1">Uncharacterized protein</fullName>
    </submittedName>
</protein>
<dbReference type="PROSITE" id="PS51257">
    <property type="entry name" value="PROKAR_LIPOPROTEIN"/>
    <property type="match status" value="1"/>
</dbReference>
<dbReference type="SUPFAM" id="SSF110296">
    <property type="entry name" value="Oligoxyloglucan reducing end-specific cellobiohydrolase"/>
    <property type="match status" value="1"/>
</dbReference>
<accession>A0ABY9RCD0</accession>
<reference evidence="1" key="1">
    <citation type="submission" date="2023-09" db="EMBL/GenBank/DDBJ databases">
        <title>Flavobacterium sp. 20NA77.7 isolated from freshwater.</title>
        <authorList>
            <person name="Le V."/>
            <person name="Ko S.-R."/>
            <person name="Ahn C.-Y."/>
            <person name="Oh H.-M."/>
        </authorList>
    </citation>
    <scope>NUCLEOTIDE SEQUENCE</scope>
    <source>
        <strain evidence="1">20NA77.7</strain>
    </source>
</reference>
<organism evidence="1 2">
    <name type="scientific">Flavobacterium nakdongensis</name>
    <dbReference type="NCBI Taxonomy" id="3073563"/>
    <lineage>
        <taxon>Bacteria</taxon>
        <taxon>Pseudomonadati</taxon>
        <taxon>Bacteroidota</taxon>
        <taxon>Flavobacteriia</taxon>
        <taxon>Flavobacteriales</taxon>
        <taxon>Flavobacteriaceae</taxon>
        <taxon>Flavobacterium</taxon>
    </lineage>
</organism>